<evidence type="ECO:0000256" key="9">
    <source>
        <dbReference type="SAM" id="MobiDB-lite"/>
    </source>
</evidence>
<comment type="subcellular location">
    <subcellularLocation>
        <location evidence="2">Cytoplasm</location>
    </subcellularLocation>
    <subcellularLocation>
        <location evidence="1">Nucleus</location>
    </subcellularLocation>
</comment>
<evidence type="ECO:0000256" key="8">
    <source>
        <dbReference type="ARBA" id="ARBA00023242"/>
    </source>
</evidence>
<feature type="compositionally biased region" description="Low complexity" evidence="9">
    <location>
        <begin position="774"/>
        <end position="787"/>
    </location>
</feature>
<reference evidence="11 12" key="1">
    <citation type="submission" date="2015-04" db="EMBL/GenBank/DDBJ databases">
        <authorList>
            <person name="Syromyatnikov M.Y."/>
            <person name="Popov V.N."/>
        </authorList>
    </citation>
    <scope>NUCLEOTIDE SEQUENCE [LARGE SCALE GENOMIC DNA]</scope>
</reference>
<evidence type="ECO:0000256" key="4">
    <source>
        <dbReference type="ARBA" id="ARBA00007573"/>
    </source>
</evidence>
<dbReference type="OrthoDB" id="289162at2759"/>
<proteinExistence type="inferred from homology"/>
<comment type="similarity">
    <text evidence="4">Belongs to the ELP4 family.</text>
</comment>
<evidence type="ECO:0000313" key="11">
    <source>
        <dbReference type="EMBL" id="CRK87365.1"/>
    </source>
</evidence>
<feature type="compositionally biased region" description="Polar residues" evidence="9">
    <location>
        <begin position="691"/>
        <end position="701"/>
    </location>
</feature>
<feature type="domain" description="Transducer of regulated CREB activity N-terminal" evidence="10">
    <location>
        <begin position="371"/>
        <end position="416"/>
    </location>
</feature>
<gene>
    <name evidence="11" type="ORF">CLUMA_CG001167</name>
</gene>
<evidence type="ECO:0000256" key="7">
    <source>
        <dbReference type="ARBA" id="ARBA00022694"/>
    </source>
</evidence>
<dbReference type="GO" id="GO:0008023">
    <property type="term" value="C:transcription elongation factor complex"/>
    <property type="evidence" value="ECO:0007669"/>
    <property type="project" value="TreeGrafter"/>
</dbReference>
<evidence type="ECO:0000256" key="6">
    <source>
        <dbReference type="ARBA" id="ARBA00022490"/>
    </source>
</evidence>
<dbReference type="GO" id="GO:0033588">
    <property type="term" value="C:elongator holoenzyme complex"/>
    <property type="evidence" value="ECO:0007669"/>
    <property type="project" value="InterPro"/>
</dbReference>
<dbReference type="GO" id="GO:0002098">
    <property type="term" value="P:tRNA wobble uridine modification"/>
    <property type="evidence" value="ECO:0007669"/>
    <property type="project" value="InterPro"/>
</dbReference>
<evidence type="ECO:0000259" key="10">
    <source>
        <dbReference type="Pfam" id="PF12884"/>
    </source>
</evidence>
<keyword evidence="8" id="KW-0539">Nucleus</keyword>
<dbReference type="InterPro" id="IPR024783">
    <property type="entry name" value="TORC_N"/>
</dbReference>
<feature type="compositionally biased region" description="Polar residues" evidence="9">
    <location>
        <begin position="727"/>
        <end position="736"/>
    </location>
</feature>
<sequence length="1047" mass="116024">MSSFVKLKKDNAIDIKGVKTSLRNGQVTSSGCDSLDFVLGGGLEISSLFLVGEDKYARHSNILTRLFLADGFHHGHKIYFANIDNDPREIMKTIPPGTVQAKEISSEPSENDLRIAFRYQALPKIDSVQRGSQPSVNYDLSKKVDKEVIQNNSDITYRSFFDAKQRREESDQTFFDIVIKDVKKIAKENHENVLRVCISALGSPLWYSQTFSEEILRFLVQLKSLARYNENIVCFLTMPVYLLNVIDDQLIYRIRKLVDCNIDLESFDNVDKQTNAVFKQYHGLLHVKKLQTLSAHQSHKPESFDLAFKLKSHRFLIEKLHLPPELEETASSKAPTMSCATSGVKICQNSVDNKVAQFTLCVSGKRKKMANPRKFSEKIALLNQKEAEGNAEFERIMREVSEVSAKVTQAPRNTNLIATTSAFISRSLPNVNAPINDTNIANIIDNKDEATTLAGLLTTPGYSNDITKNSNSSNGKASSRESRGRSVGGGPMRSRSRNIDTSPYSSNNTAYLSPPESGWRRTSSDSAINQSLAQADDIHNSNVHNSLMLSPRAHKRLVNSNSMKNLNHQQQHQQQQHHQSPTMNQQHSHSQQNMPQSTFDPQTLIHQQHHHQTNISQQHLTMSNLQDVKSRSASRLPGINVYQTQNDDTLQIPVGNSTGSLPDLTLVHYQQSPISAPIDLELTGMIIQGSNNSTYTQQSSPIPIDTNHQRHHQHQQQQQHSPLHHQSYPNNSNQISPEKMMSYRNANAASPSNLSSSQGNLSKNSYRNSPHTRPSPGSSPNSVPGLSANFDSNSSAPCSPSPLTTSNNGQFDTFASVDNFYINPSIQQHFEQFSLMNDNYNAMMDESPNRQSSPTNQSNTPSRTNARSSNSNNHMNHQTNNNSNNHQTSNGNGSPHSPLSNDSMLGSNYDNMNCDSLRGNLILGSPALDSALMNGVGSGNGGINDIMLGGGLGSDSSSKLITSSSAALQTTRMMSQTSPSHHLNNTQTTTSIPEIVFSDYSSGSDFARDFLAGDNFLEQLGTTELQMFENANIIDPTIEDGFRRDLY</sequence>
<feature type="region of interest" description="Disordered" evidence="9">
    <location>
        <begin position="691"/>
        <end position="804"/>
    </location>
</feature>
<feature type="compositionally biased region" description="Polar residues" evidence="9">
    <location>
        <begin position="499"/>
        <end position="511"/>
    </location>
</feature>
<dbReference type="GO" id="GO:0051289">
    <property type="term" value="P:protein homotetramerization"/>
    <property type="evidence" value="ECO:0007669"/>
    <property type="project" value="InterPro"/>
</dbReference>
<dbReference type="Proteomes" id="UP000183832">
    <property type="component" value="Unassembled WGS sequence"/>
</dbReference>
<dbReference type="GO" id="GO:0008140">
    <property type="term" value="F:cAMP response element binding protein binding"/>
    <property type="evidence" value="ECO:0007669"/>
    <property type="project" value="InterPro"/>
</dbReference>
<feature type="compositionally biased region" description="Low complexity" evidence="9">
    <location>
        <begin position="745"/>
        <end position="765"/>
    </location>
</feature>
<protein>
    <recommendedName>
        <fullName evidence="5">Elongator complex protein 4</fullName>
    </recommendedName>
</protein>
<feature type="compositionally biased region" description="Low complexity" evidence="9">
    <location>
        <begin position="715"/>
        <end position="726"/>
    </location>
</feature>
<dbReference type="PANTHER" id="PTHR12896">
    <property type="entry name" value="PAX6 NEIGHBOR PROTEIN PAXNEB"/>
    <property type="match status" value="1"/>
</dbReference>
<dbReference type="InterPro" id="IPR008728">
    <property type="entry name" value="Elongator_complex_protein_4"/>
</dbReference>
<feature type="region of interest" description="Disordered" evidence="9">
    <location>
        <begin position="841"/>
        <end position="907"/>
    </location>
</feature>
<dbReference type="CDD" id="cd19494">
    <property type="entry name" value="Elp4"/>
    <property type="match status" value="1"/>
</dbReference>
<organism evidence="11 12">
    <name type="scientific">Clunio marinus</name>
    <dbReference type="NCBI Taxonomy" id="568069"/>
    <lineage>
        <taxon>Eukaryota</taxon>
        <taxon>Metazoa</taxon>
        <taxon>Ecdysozoa</taxon>
        <taxon>Arthropoda</taxon>
        <taxon>Hexapoda</taxon>
        <taxon>Insecta</taxon>
        <taxon>Pterygota</taxon>
        <taxon>Neoptera</taxon>
        <taxon>Endopterygota</taxon>
        <taxon>Diptera</taxon>
        <taxon>Nematocera</taxon>
        <taxon>Chironomoidea</taxon>
        <taxon>Chironomidae</taxon>
        <taxon>Clunio</taxon>
    </lineage>
</organism>
<dbReference type="PANTHER" id="PTHR12896:SF1">
    <property type="entry name" value="ELONGATOR COMPLEX PROTEIN 4"/>
    <property type="match status" value="1"/>
</dbReference>
<feature type="region of interest" description="Disordered" evidence="9">
    <location>
        <begin position="565"/>
        <end position="598"/>
    </location>
</feature>
<feature type="compositionally biased region" description="Polar residues" evidence="9">
    <location>
        <begin position="895"/>
        <end position="907"/>
    </location>
</feature>
<dbReference type="GO" id="GO:0005737">
    <property type="term" value="C:cytoplasm"/>
    <property type="evidence" value="ECO:0007669"/>
    <property type="project" value="UniProtKB-SubCell"/>
</dbReference>
<evidence type="ECO:0000256" key="2">
    <source>
        <dbReference type="ARBA" id="ARBA00004496"/>
    </source>
</evidence>
<evidence type="ECO:0000256" key="1">
    <source>
        <dbReference type="ARBA" id="ARBA00004123"/>
    </source>
</evidence>
<accession>A0A1J1HH82</accession>
<dbReference type="Pfam" id="PF12884">
    <property type="entry name" value="TORC_N"/>
    <property type="match status" value="1"/>
</dbReference>
<comment type="pathway">
    <text evidence="3">tRNA modification; 5-methoxycarbonylmethyl-2-thiouridine-tRNA biosynthesis.</text>
</comment>
<evidence type="ECO:0000313" key="12">
    <source>
        <dbReference type="Proteomes" id="UP000183832"/>
    </source>
</evidence>
<feature type="compositionally biased region" description="Polar residues" evidence="9">
    <location>
        <begin position="789"/>
        <end position="804"/>
    </location>
</feature>
<dbReference type="STRING" id="568069.A0A1J1HH82"/>
<keyword evidence="6" id="KW-0963">Cytoplasm</keyword>
<dbReference type="UniPathway" id="UPA00988"/>
<keyword evidence="7" id="KW-0819">tRNA processing</keyword>
<dbReference type="EMBL" id="CVRI01000004">
    <property type="protein sequence ID" value="CRK87365.1"/>
    <property type="molecule type" value="Genomic_DNA"/>
</dbReference>
<evidence type="ECO:0000256" key="5">
    <source>
        <dbReference type="ARBA" id="ARBA00020265"/>
    </source>
</evidence>
<name>A0A1J1HH82_9DIPT</name>
<feature type="compositionally biased region" description="Polar residues" evidence="9">
    <location>
        <begin position="580"/>
        <end position="598"/>
    </location>
</feature>
<feature type="compositionally biased region" description="Low complexity" evidence="9">
    <location>
        <begin position="568"/>
        <end position="579"/>
    </location>
</feature>
<evidence type="ECO:0000256" key="3">
    <source>
        <dbReference type="ARBA" id="ARBA00005043"/>
    </source>
</evidence>
<dbReference type="InterPro" id="IPR027417">
    <property type="entry name" value="P-loop_NTPase"/>
</dbReference>
<dbReference type="Pfam" id="PF05625">
    <property type="entry name" value="PAXNEB"/>
    <property type="match status" value="1"/>
</dbReference>
<feature type="compositionally biased region" description="Low complexity" evidence="9">
    <location>
        <begin position="858"/>
        <end position="894"/>
    </location>
</feature>
<dbReference type="Gene3D" id="3.40.50.300">
    <property type="entry name" value="P-loop containing nucleotide triphosphate hydrolases"/>
    <property type="match status" value="1"/>
</dbReference>
<feature type="region of interest" description="Disordered" evidence="9">
    <location>
        <begin position="459"/>
        <end position="525"/>
    </location>
</feature>
<keyword evidence="12" id="KW-1185">Reference proteome</keyword>
<dbReference type="AlphaFoldDB" id="A0A1J1HH82"/>